<dbReference type="EMBL" id="CYSR01000021">
    <property type="protein sequence ID" value="CUH99727.1"/>
    <property type="molecule type" value="Genomic_DNA"/>
</dbReference>
<dbReference type="InterPro" id="IPR029060">
    <property type="entry name" value="PIN-like_dom_sf"/>
</dbReference>
<dbReference type="AlphaFoldDB" id="A0A0P1HQ01"/>
<dbReference type="RefSeq" id="WP_145977013.1">
    <property type="nucleotide sequence ID" value="NZ_CYSR01000021.1"/>
</dbReference>
<sequence>MIVALDNTLLTLLLNPSAPPPLDPSTGRPVSSCEARVKGLIEDIEARSGKVIIPSPSLAEALAAVPSLENAMDVLNSSTAIRIVAFDQRCAIELAEVTRLAKENGTLKSKEFGPRQAIKNDRQIAVTAKVNKADIIYTDDDRQTHFAEEIGLAVKHTWELPIPARYAQGKLNLAD</sequence>
<evidence type="ECO:0000313" key="2">
    <source>
        <dbReference type="EMBL" id="CUH99727.1"/>
    </source>
</evidence>
<dbReference type="InterPro" id="IPR002716">
    <property type="entry name" value="PIN_dom"/>
</dbReference>
<evidence type="ECO:0000259" key="1">
    <source>
        <dbReference type="Pfam" id="PF01850"/>
    </source>
</evidence>
<reference evidence="2 3" key="1">
    <citation type="submission" date="2015-09" db="EMBL/GenBank/DDBJ databases">
        <authorList>
            <consortium name="Swine Surveillance"/>
        </authorList>
    </citation>
    <scope>NUCLEOTIDE SEQUENCE [LARGE SCALE GENOMIC DNA]</scope>
    <source>
        <strain evidence="2 3">CECT 8399</strain>
    </source>
</reference>
<proteinExistence type="predicted"/>
<dbReference type="Pfam" id="PF01850">
    <property type="entry name" value="PIN"/>
    <property type="match status" value="1"/>
</dbReference>
<dbReference type="Gene3D" id="3.40.50.1010">
    <property type="entry name" value="5'-nuclease"/>
    <property type="match status" value="1"/>
</dbReference>
<accession>A0A0P1HQ01</accession>
<organism evidence="2 3">
    <name type="scientific">Leisingera aquaemixtae</name>
    <dbReference type="NCBI Taxonomy" id="1396826"/>
    <lineage>
        <taxon>Bacteria</taxon>
        <taxon>Pseudomonadati</taxon>
        <taxon>Pseudomonadota</taxon>
        <taxon>Alphaproteobacteria</taxon>
        <taxon>Rhodobacterales</taxon>
        <taxon>Roseobacteraceae</taxon>
        <taxon>Leisingera</taxon>
    </lineage>
</organism>
<dbReference type="SUPFAM" id="SSF88723">
    <property type="entry name" value="PIN domain-like"/>
    <property type="match status" value="1"/>
</dbReference>
<name>A0A0P1HQ01_9RHOB</name>
<evidence type="ECO:0000313" key="3">
    <source>
        <dbReference type="Proteomes" id="UP000051326"/>
    </source>
</evidence>
<feature type="domain" description="PIN" evidence="1">
    <location>
        <begin position="36"/>
        <end position="147"/>
    </location>
</feature>
<dbReference type="Proteomes" id="UP000051326">
    <property type="component" value="Unassembled WGS sequence"/>
</dbReference>
<protein>
    <recommendedName>
        <fullName evidence="1">PIN domain-containing protein</fullName>
    </recommendedName>
</protein>
<dbReference type="STRING" id="1396826.PHA8399_01852"/>
<gene>
    <name evidence="2" type="ORF">PHA8399_01852</name>
</gene>